<dbReference type="Proteomes" id="UP000286806">
    <property type="component" value="Unassembled WGS sequence"/>
</dbReference>
<dbReference type="Pfam" id="PF01797">
    <property type="entry name" value="Y1_Tnp"/>
    <property type="match status" value="1"/>
</dbReference>
<dbReference type="Pfam" id="PF04851">
    <property type="entry name" value="ResIII"/>
    <property type="match status" value="1"/>
</dbReference>
<reference evidence="2 3" key="1">
    <citation type="journal article" date="2019" name="Front. Microbiol.">
        <title>Genomes of Neutrophilic Sulfur-Oxidizing Chemolithoautotrophs Representing 9 Proteobacterial Species From 8 Genera.</title>
        <authorList>
            <person name="Watanabe T."/>
            <person name="Kojima H."/>
            <person name="Umezawa K."/>
            <person name="Hori C."/>
            <person name="Takasuka T.E."/>
            <person name="Kato Y."/>
            <person name="Fukui M."/>
        </authorList>
    </citation>
    <scope>NUCLEOTIDE SEQUENCE [LARGE SCALE GENOMIC DNA]</scope>
    <source>
        <strain evidence="2 3">TTN</strain>
    </source>
</reference>
<dbReference type="InterPro" id="IPR014001">
    <property type="entry name" value="Helicase_ATP-bd"/>
</dbReference>
<dbReference type="GO" id="GO:0003677">
    <property type="term" value="F:DNA binding"/>
    <property type="evidence" value="ECO:0007669"/>
    <property type="project" value="InterPro"/>
</dbReference>
<sequence>MPQPEQQAREKIDQLLHAAGWHVCDAAAANIHAARGVAIREFPLPGYGFADYLLYVDGKAAGVIEAKKEGVTLTGVETQSDKYTKGLPAGLPRWRNPLPFSYQSTGIETRFTNGLDPTPRSRPVFAFHKPELFAEWLGYAPTAQPGEGSAGETAATFLARLQAMPPLKEEGLWPAQITAIHNLEKSLKENRPRALIQMATGSGKTFTSISFIYRLIKFAGARRILFLVDRGNLADQTLKEFQQYVSPYNNFKFSEEYIVQRLQGNQIDTTARVCICTIQRMYSMLKGRDLPADLEEESVDQLGKLFKEPEPIEYNPNIPIETFDIIVTDEAHRSIYNLWAQVLEYFDAYLVGLTATPGKQTFGFFHQNLVMEYNHEMAVADGVNVNYDVYRIKTAITEAGSKVEAGYYVEKQERDTRKTRWEELDDDFAYDPNQLDRDVVTPDQIRTIVRTFRDKLFSEIFPGRSGDWVPKTLIFAKDDNHAENIVEILREEFGKGNDFAQKITYRTTGATPKELIKAFRNSPMPRVAVTVDMIATGTDIKPVEIVFFMRAVKSRGFFEQMKGRGVRVINPDDLKAVTPDATAKDHFVIIDAVGVCEQDKTDARPMEKKPSVSFERLLQAVAFGNTEDDVITSIAGRLSRMEHRISAEDDAKIRTASGGLGLKDLAHQLVAALSPDPVEAASRRLPHLPMETADDYAGYGFLDPNAPIEMQRANLPHWRQDEASYFVTFRLADSLPKQRLIAWREARAGWLTRNPRPWSAAQETDYTERFSARIESWLDAGVGSCALANPQARELMETALRYFDGERYRLGKYVVAANHVHVIVTPLPGHELSEILHSWKSYTAKQILQLEAASSRLSEGTISVWQKESYDRIVRSPEELFRIEQYIQRHSEYELSAADKRRDAASTAMQQARTLAAKPLCDPALRQLILDIKAKNELTIDHVSQDQVLEAAFSQAARDRAKGLVQSFEQFIADHKDEITALQILYSKPYKQRLTFEAVKELADAIEKPPYLWNESQLWQAYAALEASKVKGASGRRILTDLVSLVRFAIHQDNELIPFPERVNANFKAWVEAASRRLAETKRQDAASTGFTTEQMKWLEMIRDHIAANLGIEPDDFEYAPFAQAGGLGRVHQLFGDELSTLIEQLNESLAA</sequence>
<dbReference type="REBASE" id="302143">
    <property type="entry name" value="SspTTNORF1524P"/>
</dbReference>
<dbReference type="SMART" id="SM01321">
    <property type="entry name" value="Y1_Tnp"/>
    <property type="match status" value="1"/>
</dbReference>
<dbReference type="Gene3D" id="3.30.70.1290">
    <property type="entry name" value="Transposase IS200-like"/>
    <property type="match status" value="1"/>
</dbReference>
<dbReference type="InterPro" id="IPR006935">
    <property type="entry name" value="Helicase/UvrB_N"/>
</dbReference>
<gene>
    <name evidence="2" type="ORF">SFMTTN_1516</name>
</gene>
<protein>
    <submittedName>
        <fullName evidence="2">Type I restriction-modification system, restriction subunit R</fullName>
    </submittedName>
</protein>
<dbReference type="CDD" id="cd18032">
    <property type="entry name" value="DEXHc_RE_I_III_res"/>
    <property type="match status" value="1"/>
</dbReference>
<dbReference type="GO" id="GO:0005829">
    <property type="term" value="C:cytosol"/>
    <property type="evidence" value="ECO:0007669"/>
    <property type="project" value="TreeGrafter"/>
</dbReference>
<dbReference type="GO" id="GO:0004803">
    <property type="term" value="F:transposase activity"/>
    <property type="evidence" value="ECO:0007669"/>
    <property type="project" value="InterPro"/>
</dbReference>
<dbReference type="EMBL" id="BGOW01000014">
    <property type="protein sequence ID" value="GBL45705.1"/>
    <property type="molecule type" value="Genomic_DNA"/>
</dbReference>
<organism evidence="2 3">
    <name type="scientific">Sulfuriferula multivorans</name>
    <dbReference type="NCBI Taxonomy" id="1559896"/>
    <lineage>
        <taxon>Bacteria</taxon>
        <taxon>Pseudomonadati</taxon>
        <taxon>Pseudomonadota</taxon>
        <taxon>Betaproteobacteria</taxon>
        <taxon>Nitrosomonadales</taxon>
        <taxon>Sulfuricellaceae</taxon>
        <taxon>Sulfuriferula</taxon>
    </lineage>
</organism>
<dbReference type="Pfam" id="PF08463">
    <property type="entry name" value="EcoEI_R_C"/>
    <property type="match status" value="1"/>
</dbReference>
<dbReference type="RefSeq" id="WP_189836328.1">
    <property type="nucleotide sequence ID" value="NZ_BGOW01000014.1"/>
</dbReference>
<comment type="caution">
    <text evidence="2">The sequence shown here is derived from an EMBL/GenBank/DDBJ whole genome shotgun (WGS) entry which is preliminary data.</text>
</comment>
<dbReference type="InterPro" id="IPR013670">
    <property type="entry name" value="EcoEI_R_C_dom"/>
</dbReference>
<dbReference type="InterPro" id="IPR027417">
    <property type="entry name" value="P-loop_NTPase"/>
</dbReference>
<dbReference type="PANTHER" id="PTHR47396">
    <property type="entry name" value="TYPE I RESTRICTION ENZYME ECOKI R PROTEIN"/>
    <property type="match status" value="1"/>
</dbReference>
<accession>A0A401JDF0</accession>
<dbReference type="SUPFAM" id="SSF52540">
    <property type="entry name" value="P-loop containing nucleoside triphosphate hydrolases"/>
    <property type="match status" value="1"/>
</dbReference>
<name>A0A401JDF0_9PROT</name>
<dbReference type="Gene3D" id="3.40.50.300">
    <property type="entry name" value="P-loop containing nucleotide triphosphate hydrolases"/>
    <property type="match status" value="2"/>
</dbReference>
<keyword evidence="3" id="KW-1185">Reference proteome</keyword>
<dbReference type="InterPro" id="IPR002686">
    <property type="entry name" value="Transposase_17"/>
</dbReference>
<dbReference type="GO" id="GO:0016787">
    <property type="term" value="F:hydrolase activity"/>
    <property type="evidence" value="ECO:0007669"/>
    <property type="project" value="InterPro"/>
</dbReference>
<dbReference type="GO" id="GO:0006313">
    <property type="term" value="P:DNA transposition"/>
    <property type="evidence" value="ECO:0007669"/>
    <property type="project" value="InterPro"/>
</dbReference>
<dbReference type="InterPro" id="IPR001650">
    <property type="entry name" value="Helicase_C-like"/>
</dbReference>
<dbReference type="InterPro" id="IPR036515">
    <property type="entry name" value="Transposase_17_sf"/>
</dbReference>
<dbReference type="AlphaFoldDB" id="A0A401JDF0"/>
<dbReference type="PROSITE" id="PS51192">
    <property type="entry name" value="HELICASE_ATP_BIND_1"/>
    <property type="match status" value="1"/>
</dbReference>
<dbReference type="GO" id="GO:0006304">
    <property type="term" value="P:DNA modification"/>
    <property type="evidence" value="ECO:0007669"/>
    <property type="project" value="InterPro"/>
</dbReference>
<evidence type="ECO:0000313" key="3">
    <source>
        <dbReference type="Proteomes" id="UP000286806"/>
    </source>
</evidence>
<dbReference type="SUPFAM" id="SSF143422">
    <property type="entry name" value="Transposase IS200-like"/>
    <property type="match status" value="1"/>
</dbReference>
<dbReference type="SMART" id="SM00487">
    <property type="entry name" value="DEXDc"/>
    <property type="match status" value="1"/>
</dbReference>
<dbReference type="InterPro" id="IPR050742">
    <property type="entry name" value="Helicase_Restrict-Modif_Enz"/>
</dbReference>
<dbReference type="CDD" id="cd18799">
    <property type="entry name" value="SF2_C_EcoAI-like"/>
    <property type="match status" value="1"/>
</dbReference>
<dbReference type="GO" id="GO:0005524">
    <property type="term" value="F:ATP binding"/>
    <property type="evidence" value="ECO:0007669"/>
    <property type="project" value="InterPro"/>
</dbReference>
<dbReference type="Pfam" id="PF00271">
    <property type="entry name" value="Helicase_C"/>
    <property type="match status" value="1"/>
</dbReference>
<evidence type="ECO:0000313" key="2">
    <source>
        <dbReference type="EMBL" id="GBL45705.1"/>
    </source>
</evidence>
<evidence type="ECO:0000259" key="1">
    <source>
        <dbReference type="PROSITE" id="PS51192"/>
    </source>
</evidence>
<dbReference type="PANTHER" id="PTHR47396:SF1">
    <property type="entry name" value="ATP-DEPENDENT HELICASE IRC3-RELATED"/>
    <property type="match status" value="1"/>
</dbReference>
<dbReference type="Gene3D" id="3.90.1570.30">
    <property type="match status" value="1"/>
</dbReference>
<proteinExistence type="predicted"/>
<feature type="domain" description="Helicase ATP-binding" evidence="1">
    <location>
        <begin position="185"/>
        <end position="375"/>
    </location>
</feature>